<evidence type="ECO:0000313" key="2">
    <source>
        <dbReference type="Proteomes" id="UP000008177"/>
    </source>
</evidence>
<dbReference type="HOGENOM" id="CLU_2996257_0_0_1"/>
<protein>
    <submittedName>
        <fullName evidence="1">Uncharacterized protein</fullName>
    </submittedName>
</protein>
<accession>G2XSA2</accession>
<reference evidence="2" key="1">
    <citation type="journal article" date="2011" name="PLoS Genet.">
        <title>Genomic analysis of the necrotrophic fungal pathogens Sclerotinia sclerotiorum and Botrytis cinerea.</title>
        <authorList>
            <person name="Amselem J."/>
            <person name="Cuomo C.A."/>
            <person name="van Kan J.A."/>
            <person name="Viaud M."/>
            <person name="Benito E.P."/>
            <person name="Couloux A."/>
            <person name="Coutinho P.M."/>
            <person name="de Vries R.P."/>
            <person name="Dyer P.S."/>
            <person name="Fillinger S."/>
            <person name="Fournier E."/>
            <person name="Gout L."/>
            <person name="Hahn M."/>
            <person name="Kohn L."/>
            <person name="Lapalu N."/>
            <person name="Plummer K.M."/>
            <person name="Pradier J.M."/>
            <person name="Quevillon E."/>
            <person name="Sharon A."/>
            <person name="Simon A."/>
            <person name="ten Have A."/>
            <person name="Tudzynski B."/>
            <person name="Tudzynski P."/>
            <person name="Wincker P."/>
            <person name="Andrew M."/>
            <person name="Anthouard V."/>
            <person name="Beever R.E."/>
            <person name="Beffa R."/>
            <person name="Benoit I."/>
            <person name="Bouzid O."/>
            <person name="Brault B."/>
            <person name="Chen Z."/>
            <person name="Choquer M."/>
            <person name="Collemare J."/>
            <person name="Cotton P."/>
            <person name="Danchin E.G."/>
            <person name="Da Silva C."/>
            <person name="Gautier A."/>
            <person name="Giraud C."/>
            <person name="Giraud T."/>
            <person name="Gonzalez C."/>
            <person name="Grossetete S."/>
            <person name="Guldener U."/>
            <person name="Henrissat B."/>
            <person name="Howlett B.J."/>
            <person name="Kodira C."/>
            <person name="Kretschmer M."/>
            <person name="Lappartient A."/>
            <person name="Leroch M."/>
            <person name="Levis C."/>
            <person name="Mauceli E."/>
            <person name="Neuveglise C."/>
            <person name="Oeser B."/>
            <person name="Pearson M."/>
            <person name="Poulain J."/>
            <person name="Poussereau N."/>
            <person name="Quesneville H."/>
            <person name="Rascle C."/>
            <person name="Schumacher J."/>
            <person name="Segurens B."/>
            <person name="Sexton A."/>
            <person name="Silva E."/>
            <person name="Sirven C."/>
            <person name="Soanes D.M."/>
            <person name="Talbot N.J."/>
            <person name="Templeton M."/>
            <person name="Yandava C."/>
            <person name="Yarden O."/>
            <person name="Zeng Q."/>
            <person name="Rollins J.A."/>
            <person name="Lebrun M.H."/>
            <person name="Dickman M."/>
        </authorList>
    </citation>
    <scope>NUCLEOTIDE SEQUENCE [LARGE SCALE GENOMIC DNA]</scope>
    <source>
        <strain evidence="2">T4</strain>
    </source>
</reference>
<dbReference type="Proteomes" id="UP000008177">
    <property type="component" value="Unplaced contigs"/>
</dbReference>
<dbReference type="EMBL" id="FQ790260">
    <property type="protein sequence ID" value="CCD43539.1"/>
    <property type="molecule type" value="Genomic_DNA"/>
</dbReference>
<sequence>MACDFGYFMSYWNPGQKLDSRLGMIHIQNTRGYGSGHILKANSEAAATFVISKITSS</sequence>
<name>G2XSA2_BOTF4</name>
<dbReference type="InParanoid" id="G2XSA2"/>
<gene>
    <name evidence="1" type="ORF">BofuT4_uP012150.1</name>
</gene>
<organism evidence="1 2">
    <name type="scientific">Botryotinia fuckeliana (strain T4)</name>
    <name type="common">Noble rot fungus</name>
    <name type="synonym">Botrytis cinerea</name>
    <dbReference type="NCBI Taxonomy" id="999810"/>
    <lineage>
        <taxon>Eukaryota</taxon>
        <taxon>Fungi</taxon>
        <taxon>Dikarya</taxon>
        <taxon>Ascomycota</taxon>
        <taxon>Pezizomycotina</taxon>
        <taxon>Leotiomycetes</taxon>
        <taxon>Helotiales</taxon>
        <taxon>Sclerotiniaceae</taxon>
        <taxon>Botrytis</taxon>
    </lineage>
</organism>
<proteinExistence type="predicted"/>
<dbReference type="AlphaFoldDB" id="G2XSA2"/>
<evidence type="ECO:0000313" key="1">
    <source>
        <dbReference type="EMBL" id="CCD43539.1"/>
    </source>
</evidence>